<dbReference type="CDD" id="cd00158">
    <property type="entry name" value="RHOD"/>
    <property type="match status" value="1"/>
</dbReference>
<keyword evidence="3" id="KW-0808">Transferase</keyword>
<dbReference type="SUPFAM" id="SSF52821">
    <property type="entry name" value="Rhodanese/Cell cycle control phosphatase"/>
    <property type="match status" value="1"/>
</dbReference>
<dbReference type="PROSITE" id="PS50206">
    <property type="entry name" value="RHODANESE_3"/>
    <property type="match status" value="1"/>
</dbReference>
<protein>
    <submittedName>
        <fullName evidence="3">Rhodanese-related sulfurtransferase</fullName>
    </submittedName>
</protein>
<dbReference type="PROSITE" id="PS51257">
    <property type="entry name" value="PROKAR_LIPOPROTEIN"/>
    <property type="match status" value="1"/>
</dbReference>
<dbReference type="InterPro" id="IPR001763">
    <property type="entry name" value="Rhodanese-like_dom"/>
</dbReference>
<keyword evidence="4" id="KW-1185">Reference proteome</keyword>
<sequence>MKKLLLFCALCWLTLLQACGQSTDRAYVLMLEGLYQKTVPTIDPLELRTALTFDAVKPLLIDTRQREEYEVSHLKGARFMDYETFDVDALQEVPKDTPIVVYCSVGYRSERVGELLKAAGFTKVRNLYGGLFEWVNRGYAVHNSQGRTNKVHAYSKTWGVWLQKGEKVYGKE</sequence>
<keyword evidence="1" id="KW-0732">Signal</keyword>
<dbReference type="Proteomes" id="UP000198724">
    <property type="component" value="Unassembled WGS sequence"/>
</dbReference>
<evidence type="ECO:0000259" key="2">
    <source>
        <dbReference type="PROSITE" id="PS50206"/>
    </source>
</evidence>
<dbReference type="EMBL" id="FOOT01000005">
    <property type="protein sequence ID" value="SFH02719.1"/>
    <property type="molecule type" value="Genomic_DNA"/>
</dbReference>
<dbReference type="InterPro" id="IPR036873">
    <property type="entry name" value="Rhodanese-like_dom_sf"/>
</dbReference>
<organism evidence="3 4">
    <name type="scientific">Pontibacter chinhatensis</name>
    <dbReference type="NCBI Taxonomy" id="1436961"/>
    <lineage>
        <taxon>Bacteria</taxon>
        <taxon>Pseudomonadati</taxon>
        <taxon>Bacteroidota</taxon>
        <taxon>Cytophagia</taxon>
        <taxon>Cytophagales</taxon>
        <taxon>Hymenobacteraceae</taxon>
        <taxon>Pontibacter</taxon>
    </lineage>
</organism>
<dbReference type="SMART" id="SM00450">
    <property type="entry name" value="RHOD"/>
    <property type="match status" value="1"/>
</dbReference>
<feature type="signal peptide" evidence="1">
    <location>
        <begin position="1"/>
        <end position="18"/>
    </location>
</feature>
<dbReference type="PANTHER" id="PTHR43031:SF1">
    <property type="entry name" value="PYRIDINE NUCLEOTIDE-DISULPHIDE OXIDOREDUCTASE"/>
    <property type="match status" value="1"/>
</dbReference>
<reference evidence="4" key="1">
    <citation type="submission" date="2016-10" db="EMBL/GenBank/DDBJ databases">
        <authorList>
            <person name="Varghese N."/>
            <person name="Submissions S."/>
        </authorList>
    </citation>
    <scope>NUCLEOTIDE SEQUENCE [LARGE SCALE GENOMIC DNA]</scope>
    <source>
        <strain evidence="4">LP51</strain>
    </source>
</reference>
<proteinExistence type="predicted"/>
<dbReference type="PANTHER" id="PTHR43031">
    <property type="entry name" value="FAD-DEPENDENT OXIDOREDUCTASE"/>
    <property type="match status" value="1"/>
</dbReference>
<gene>
    <name evidence="3" type="ORF">SAMN05421739_105120</name>
</gene>
<feature type="domain" description="Rhodanese" evidence="2">
    <location>
        <begin position="54"/>
        <end position="143"/>
    </location>
</feature>
<accession>A0A1I2WQ03</accession>
<evidence type="ECO:0000313" key="4">
    <source>
        <dbReference type="Proteomes" id="UP000198724"/>
    </source>
</evidence>
<dbReference type="InterPro" id="IPR050229">
    <property type="entry name" value="GlpE_sulfurtransferase"/>
</dbReference>
<dbReference type="NCBIfam" id="NF045521">
    <property type="entry name" value="rhoda_near_glyco"/>
    <property type="match status" value="1"/>
</dbReference>
<evidence type="ECO:0000256" key="1">
    <source>
        <dbReference type="SAM" id="SignalP"/>
    </source>
</evidence>
<dbReference type="GO" id="GO:0016740">
    <property type="term" value="F:transferase activity"/>
    <property type="evidence" value="ECO:0007669"/>
    <property type="project" value="UniProtKB-KW"/>
</dbReference>
<dbReference type="AlphaFoldDB" id="A0A1I2WQ03"/>
<feature type="chain" id="PRO_5011515427" evidence="1">
    <location>
        <begin position="19"/>
        <end position="172"/>
    </location>
</feature>
<evidence type="ECO:0000313" key="3">
    <source>
        <dbReference type="EMBL" id="SFH02719.1"/>
    </source>
</evidence>
<name>A0A1I2WQ03_9BACT</name>
<dbReference type="Pfam" id="PF00581">
    <property type="entry name" value="Rhodanese"/>
    <property type="match status" value="1"/>
</dbReference>
<dbReference type="STRING" id="1436961.SAMN05421739_105120"/>
<dbReference type="Gene3D" id="3.40.250.10">
    <property type="entry name" value="Rhodanese-like domain"/>
    <property type="match status" value="1"/>
</dbReference>